<dbReference type="Gene3D" id="3.80.10.10">
    <property type="entry name" value="Ribonuclease Inhibitor"/>
    <property type="match status" value="1"/>
</dbReference>
<evidence type="ECO:0000313" key="1">
    <source>
        <dbReference type="EMBL" id="KAK9911044.1"/>
    </source>
</evidence>
<comment type="caution">
    <text evidence="1">The sequence shown here is derived from an EMBL/GenBank/DDBJ whole genome shotgun (WGS) entry which is preliminary data.</text>
</comment>
<sequence>MVLRNQDDGYESKFIKTIVKEIASEEPRKRSRLWHHEDSFKVLREKNGTKRIEGLELNMQRHLGVTTPSINQSQIVLETNAFARMHKLKLLRLSHVQLNGCFEELPTGLRMLCWIAFPLDSIPTDFHLENLVVLEMQYSSLRQILNGTKCFPSMKILDLSHSHGLIATLDFSLCPILRN</sequence>
<dbReference type="Proteomes" id="UP001457282">
    <property type="component" value="Unassembled WGS sequence"/>
</dbReference>
<dbReference type="EMBL" id="JBEDUW010000007">
    <property type="protein sequence ID" value="KAK9911044.1"/>
    <property type="molecule type" value="Genomic_DNA"/>
</dbReference>
<evidence type="ECO:0000313" key="2">
    <source>
        <dbReference type="Proteomes" id="UP001457282"/>
    </source>
</evidence>
<organism evidence="1 2">
    <name type="scientific">Rubus argutus</name>
    <name type="common">Southern blackberry</name>
    <dbReference type="NCBI Taxonomy" id="59490"/>
    <lineage>
        <taxon>Eukaryota</taxon>
        <taxon>Viridiplantae</taxon>
        <taxon>Streptophyta</taxon>
        <taxon>Embryophyta</taxon>
        <taxon>Tracheophyta</taxon>
        <taxon>Spermatophyta</taxon>
        <taxon>Magnoliopsida</taxon>
        <taxon>eudicotyledons</taxon>
        <taxon>Gunneridae</taxon>
        <taxon>Pentapetalae</taxon>
        <taxon>rosids</taxon>
        <taxon>fabids</taxon>
        <taxon>Rosales</taxon>
        <taxon>Rosaceae</taxon>
        <taxon>Rosoideae</taxon>
        <taxon>Rosoideae incertae sedis</taxon>
        <taxon>Rubus</taxon>
    </lineage>
</organism>
<accession>A0AAW1VW60</accession>
<dbReference type="InterPro" id="IPR032675">
    <property type="entry name" value="LRR_dom_sf"/>
</dbReference>
<dbReference type="AlphaFoldDB" id="A0AAW1VW60"/>
<protein>
    <submittedName>
        <fullName evidence="1">Uncharacterized protein</fullName>
    </submittedName>
</protein>
<keyword evidence="2" id="KW-1185">Reference proteome</keyword>
<gene>
    <name evidence="1" type="ORF">M0R45_034969</name>
</gene>
<dbReference type="SUPFAM" id="SSF52058">
    <property type="entry name" value="L domain-like"/>
    <property type="match status" value="1"/>
</dbReference>
<proteinExistence type="predicted"/>
<name>A0AAW1VW60_RUBAR</name>
<dbReference type="PANTHER" id="PTHR11017">
    <property type="entry name" value="LEUCINE-RICH REPEAT-CONTAINING PROTEIN"/>
    <property type="match status" value="1"/>
</dbReference>
<dbReference type="InterPro" id="IPR044974">
    <property type="entry name" value="Disease_R_plants"/>
</dbReference>
<dbReference type="PANTHER" id="PTHR11017:SF271">
    <property type="entry name" value="DISEASE RESISTANCE PROTEIN (TIR-NBS-LRR CLASS) FAMILY"/>
    <property type="match status" value="1"/>
</dbReference>
<reference evidence="1 2" key="1">
    <citation type="journal article" date="2023" name="G3 (Bethesda)">
        <title>A chromosome-length genome assembly and annotation of blackberry (Rubus argutus, cv. 'Hillquist').</title>
        <authorList>
            <person name="Bruna T."/>
            <person name="Aryal R."/>
            <person name="Dudchenko O."/>
            <person name="Sargent D.J."/>
            <person name="Mead D."/>
            <person name="Buti M."/>
            <person name="Cavallini A."/>
            <person name="Hytonen T."/>
            <person name="Andres J."/>
            <person name="Pham M."/>
            <person name="Weisz D."/>
            <person name="Mascagni F."/>
            <person name="Usai G."/>
            <person name="Natali L."/>
            <person name="Bassil N."/>
            <person name="Fernandez G.E."/>
            <person name="Lomsadze A."/>
            <person name="Armour M."/>
            <person name="Olukolu B."/>
            <person name="Poorten T."/>
            <person name="Britton C."/>
            <person name="Davik J."/>
            <person name="Ashrafi H."/>
            <person name="Aiden E.L."/>
            <person name="Borodovsky M."/>
            <person name="Worthington M."/>
        </authorList>
    </citation>
    <scope>NUCLEOTIDE SEQUENCE [LARGE SCALE GENOMIC DNA]</scope>
    <source>
        <strain evidence="1">PI 553951</strain>
    </source>
</reference>
<dbReference type="GO" id="GO:0006952">
    <property type="term" value="P:defense response"/>
    <property type="evidence" value="ECO:0007669"/>
    <property type="project" value="InterPro"/>
</dbReference>